<feature type="domain" description="Major facilitator superfamily (MFS) profile" evidence="8">
    <location>
        <begin position="980"/>
        <end position="1393"/>
    </location>
</feature>
<evidence type="ECO:0000256" key="4">
    <source>
        <dbReference type="ARBA" id="ARBA00022989"/>
    </source>
</evidence>
<feature type="transmembrane region" description="Helical" evidence="7">
    <location>
        <begin position="1046"/>
        <end position="1068"/>
    </location>
</feature>
<feature type="transmembrane region" description="Helical" evidence="7">
    <location>
        <begin position="1211"/>
        <end position="1235"/>
    </location>
</feature>
<feature type="transmembrane region" description="Helical" evidence="7">
    <location>
        <begin position="588"/>
        <end position="611"/>
    </location>
</feature>
<keyword evidence="3 7" id="KW-0812">Transmembrane</keyword>
<feature type="transmembrane region" description="Helical" evidence="7">
    <location>
        <begin position="192"/>
        <end position="211"/>
    </location>
</feature>
<organism evidence="9 10">
    <name type="scientific">Venturia inaequalis</name>
    <name type="common">Apple scab fungus</name>
    <dbReference type="NCBI Taxonomy" id="5025"/>
    <lineage>
        <taxon>Eukaryota</taxon>
        <taxon>Fungi</taxon>
        <taxon>Dikarya</taxon>
        <taxon>Ascomycota</taxon>
        <taxon>Pezizomycotina</taxon>
        <taxon>Dothideomycetes</taxon>
        <taxon>Pleosporomycetidae</taxon>
        <taxon>Venturiales</taxon>
        <taxon>Venturiaceae</taxon>
        <taxon>Venturia</taxon>
    </lineage>
</organism>
<feature type="region of interest" description="Disordered" evidence="6">
    <location>
        <begin position="546"/>
        <end position="572"/>
    </location>
</feature>
<feature type="region of interest" description="Disordered" evidence="6">
    <location>
        <begin position="1"/>
        <end position="126"/>
    </location>
</feature>
<feature type="transmembrane region" description="Helical" evidence="7">
    <location>
        <begin position="1106"/>
        <end position="1127"/>
    </location>
</feature>
<dbReference type="FunFam" id="1.20.1250.20:FF:000034">
    <property type="entry name" value="MFS general substrate transporter"/>
    <property type="match status" value="1"/>
</dbReference>
<protein>
    <recommendedName>
        <fullName evidence="8">Major facilitator superfamily (MFS) profile domain-containing protein</fullName>
    </recommendedName>
</protein>
<proteinExistence type="predicted"/>
<comment type="subcellular location">
    <subcellularLocation>
        <location evidence="1">Membrane</location>
        <topology evidence="1">Multi-pass membrane protein</topology>
    </subcellularLocation>
</comment>
<evidence type="ECO:0000256" key="5">
    <source>
        <dbReference type="ARBA" id="ARBA00023136"/>
    </source>
</evidence>
<feature type="transmembrane region" description="Helical" evidence="7">
    <location>
        <begin position="857"/>
        <end position="875"/>
    </location>
</feature>
<feature type="transmembrane region" description="Helical" evidence="7">
    <location>
        <begin position="1369"/>
        <end position="1388"/>
    </location>
</feature>
<feature type="compositionally biased region" description="Polar residues" evidence="6">
    <location>
        <begin position="13"/>
        <end position="23"/>
    </location>
</feature>
<dbReference type="Pfam" id="PF07690">
    <property type="entry name" value="MFS_1"/>
    <property type="match status" value="1"/>
</dbReference>
<evidence type="ECO:0000256" key="6">
    <source>
        <dbReference type="SAM" id="MobiDB-lite"/>
    </source>
</evidence>
<feature type="transmembrane region" description="Helical" evidence="7">
    <location>
        <begin position="1074"/>
        <end position="1094"/>
    </location>
</feature>
<name>A0A8H3VQ93_VENIN</name>
<feature type="compositionally biased region" description="Polar residues" evidence="6">
    <location>
        <begin position="78"/>
        <end position="98"/>
    </location>
</feature>
<dbReference type="EMBL" id="WNWR01000031">
    <property type="protein sequence ID" value="KAE9993389.1"/>
    <property type="molecule type" value="Genomic_DNA"/>
</dbReference>
<feature type="transmembrane region" description="Helical" evidence="7">
    <location>
        <begin position="1274"/>
        <end position="1295"/>
    </location>
</feature>
<evidence type="ECO:0000259" key="8">
    <source>
        <dbReference type="PROSITE" id="PS50850"/>
    </source>
</evidence>
<dbReference type="Gene3D" id="1.20.1250.20">
    <property type="entry name" value="MFS general substrate transporter like domains"/>
    <property type="match status" value="2"/>
</dbReference>
<feature type="region of interest" description="Disordered" evidence="6">
    <location>
        <begin position="150"/>
        <end position="174"/>
    </location>
</feature>
<feature type="compositionally biased region" description="Low complexity" evidence="6">
    <location>
        <begin position="57"/>
        <end position="72"/>
    </location>
</feature>
<feature type="transmembrane region" description="Helical" evidence="7">
    <location>
        <begin position="1247"/>
        <end position="1267"/>
    </location>
</feature>
<dbReference type="PROSITE" id="PS50850">
    <property type="entry name" value="MFS"/>
    <property type="match status" value="1"/>
</dbReference>
<evidence type="ECO:0000256" key="3">
    <source>
        <dbReference type="ARBA" id="ARBA00022692"/>
    </source>
</evidence>
<reference evidence="9 10" key="1">
    <citation type="submission" date="2019-07" db="EMBL/GenBank/DDBJ databases">
        <title>Venturia inaequalis Genome Resource.</title>
        <authorList>
            <person name="Lichtner F.J."/>
        </authorList>
    </citation>
    <scope>NUCLEOTIDE SEQUENCE [LARGE SCALE GENOMIC DNA]</scope>
    <source>
        <strain evidence="9 10">DMI_063113</strain>
    </source>
</reference>
<feature type="transmembrane region" description="Helical" evidence="7">
    <location>
        <begin position="721"/>
        <end position="746"/>
    </location>
</feature>
<evidence type="ECO:0000256" key="7">
    <source>
        <dbReference type="SAM" id="Phobius"/>
    </source>
</evidence>
<feature type="transmembrane region" description="Helical" evidence="7">
    <location>
        <begin position="223"/>
        <end position="243"/>
    </location>
</feature>
<sequence length="1426" mass="157971">MLRANHELENEDTASSSLSSEPHSQGYDRRRRRVPSRSPHPYHRRNPSDRLVLDPNSQLQTSQESLSTTTQEVETIESEGSTQGTPKRQASLTPSESGTEADDEGGYTFFKALPAPPLKPRKGLRDLTIPGLKGAVTPLLTPTNLDEEASRFSFDRQASRRTDSDRSSTDEETRAARAKFVKRRRAELHRRVSEVALLAFLGLLILWNKPIRSSLHSWHRAELLTQLSIATSLYLLYPIRLVSYGWQRTSPRRAITRCIRVPSAFDPAPLLYPTFLPALVALCLTPVVPGLLLPNLVLGLSALPSQLIPGWRGEAFGMLHWFISSLPLIVSEHTDIPKTLFPMEPYKLKLPPPEGLEPETIMSLFALHQALLPFLHYFTTTSLLPAELHLMSISLINLLLFAQSPHSIILKIILWTGGLGLFLFTAPVIKWGVALARVPRWRFRRAGRIIQSQQSFIATLNQALTRSRSVGHGQKAMDSDADEDDEVESAEKQKLSLDKLKAELLNLKSNIFPIGNSGTRSANASPHKSSRLSGVSNGVANLAKRRRNTLPTTLRAEESPRRRRRPTRSATGNAYTSLTAHQAAIRSWIYAGYVYVIMILLILGPIARLIARHALNGHDPFGWAIGYLVGNIRETRVFIIDWGLDQWIPLPPLPDYERSTDLGRAEYFRQIVFGEANTRLCIAAYCVAILVAGMITVLRLTSVVEVDTRRKVFHGMMVAMLLPTTFIDPAFVSLALVIILTVFLILDLLRASQLPPLSKPLAYFLTPYVDGRDLRGPVVVSHMFLLIGCAIPLWLSLAGSKFSGTSPWENWEVETRDVSFIAGIICVGMGDAAASLIGRRYGRHKWPWAGGKSLEGSIAFAAAVTIGLSFGKIWLRLGQWDEPDQVGCSVVHTLGKAGIAACGASFMEAVLTGGNDNVVVPVVLWLFKRLPLEDDAKAEHEFHEGVEGYGRTPDDPDAGLSAEERADIDRKLVRQLDLRLIPWLSFLYLISFLDRTNIGNAKIDGLIKDLHMTNNQYNITLTVFFISYALFEPLTNVLLKKLRPSIFIPAIMVAWGIVMVCMGLTHNFAGMVTARFFLGVAEAGLFPGVNFYLSCWYKRSEFGIRAAIFFSAAAFAGSFGGLLAAAIAKMRGVGGKPGWAWIFILEGLVTVVVGIVSYWLVYDFPDNATFLSPIDRARVIRRLKEDNQSSAEHEEFRMAYFWASVKDWKTWCFAIIYMGADGALYAFSLFLPSIISQFGYKATKANLLSVPPYAAGAIVTISAGWYADRTGRRGLTNICVSLLGIAGFSMLLGSSQPGVKYAGVFLGAMGIYPCIANTISWASNNVEGVYKRGVTLGFVIGWGNLNGVVSSNIYRQLDAPRYLPGHGTVLAYLVLFLFGGSVVTTILLRSENKKRNEGKRDNWISGKSPYEIEMLGDKRPDFRYVV</sequence>
<feature type="transmembrane region" description="Helical" evidence="7">
    <location>
        <begin position="1018"/>
        <end position="1039"/>
    </location>
</feature>
<evidence type="ECO:0000313" key="10">
    <source>
        <dbReference type="Proteomes" id="UP000490939"/>
    </source>
</evidence>
<dbReference type="FunFam" id="1.20.1250.20:FF:000068">
    <property type="entry name" value="MFS general substrate transporter"/>
    <property type="match status" value="1"/>
</dbReference>
<dbReference type="InterPro" id="IPR020846">
    <property type="entry name" value="MFS_dom"/>
</dbReference>
<gene>
    <name evidence="9" type="ORF">EG327_005376</name>
</gene>
<evidence type="ECO:0000313" key="9">
    <source>
        <dbReference type="EMBL" id="KAE9993389.1"/>
    </source>
</evidence>
<feature type="transmembrane region" description="Helical" evidence="7">
    <location>
        <begin position="778"/>
        <end position="797"/>
    </location>
</feature>
<keyword evidence="5 7" id="KW-0472">Membrane</keyword>
<feature type="transmembrane region" description="Helical" evidence="7">
    <location>
        <begin position="818"/>
        <end position="837"/>
    </location>
</feature>
<dbReference type="SUPFAM" id="SSF103473">
    <property type="entry name" value="MFS general substrate transporter"/>
    <property type="match status" value="1"/>
</dbReference>
<feature type="transmembrane region" description="Helical" evidence="7">
    <location>
        <begin position="980"/>
        <end position="998"/>
    </location>
</feature>
<keyword evidence="10" id="KW-1185">Reference proteome</keyword>
<dbReference type="PANTHER" id="PTHR43791:SF19">
    <property type="entry name" value="TRANSPORTER, PUTATIVE (AFU_ORTHOLOGUE AFUA_1G01812)-RELATED"/>
    <property type="match status" value="1"/>
</dbReference>
<accession>A0A8H3VQ93</accession>
<feature type="transmembrane region" description="Helical" evidence="7">
    <location>
        <begin position="1301"/>
        <end position="1322"/>
    </location>
</feature>
<dbReference type="GO" id="GO:0016020">
    <property type="term" value="C:membrane"/>
    <property type="evidence" value="ECO:0007669"/>
    <property type="project" value="UniProtKB-SubCell"/>
</dbReference>
<evidence type="ECO:0000256" key="2">
    <source>
        <dbReference type="ARBA" id="ARBA00022448"/>
    </source>
</evidence>
<dbReference type="InterPro" id="IPR036259">
    <property type="entry name" value="MFS_trans_sf"/>
</dbReference>
<comment type="caution">
    <text evidence="9">The sequence shown here is derived from an EMBL/GenBank/DDBJ whole genome shotgun (WGS) entry which is preliminary data.</text>
</comment>
<dbReference type="PANTHER" id="PTHR43791">
    <property type="entry name" value="PERMEASE-RELATED"/>
    <property type="match status" value="1"/>
</dbReference>
<feature type="compositionally biased region" description="Acidic residues" evidence="6">
    <location>
        <begin position="479"/>
        <end position="488"/>
    </location>
</feature>
<feature type="transmembrane region" description="Helical" evidence="7">
    <location>
        <begin position="682"/>
        <end position="700"/>
    </location>
</feature>
<feature type="transmembrane region" description="Helical" evidence="7">
    <location>
        <begin position="1139"/>
        <end position="1161"/>
    </location>
</feature>
<evidence type="ECO:0000256" key="1">
    <source>
        <dbReference type="ARBA" id="ARBA00004141"/>
    </source>
</evidence>
<dbReference type="InterPro" id="IPR011701">
    <property type="entry name" value="MFS"/>
</dbReference>
<feature type="region of interest" description="Disordered" evidence="6">
    <location>
        <begin position="469"/>
        <end position="492"/>
    </location>
</feature>
<feature type="transmembrane region" description="Helical" evidence="7">
    <location>
        <begin position="1334"/>
        <end position="1354"/>
    </location>
</feature>
<keyword evidence="4 7" id="KW-1133">Transmembrane helix</keyword>
<feature type="transmembrane region" description="Helical" evidence="7">
    <location>
        <begin position="412"/>
        <end position="436"/>
    </location>
</feature>
<keyword evidence="2" id="KW-0813">Transport</keyword>
<dbReference type="Proteomes" id="UP000490939">
    <property type="component" value="Unassembled WGS sequence"/>
</dbReference>
<feature type="compositionally biased region" description="Basic residues" evidence="6">
    <location>
        <begin position="29"/>
        <end position="45"/>
    </location>
</feature>
<dbReference type="GO" id="GO:0022857">
    <property type="term" value="F:transmembrane transporter activity"/>
    <property type="evidence" value="ECO:0007669"/>
    <property type="project" value="InterPro"/>
</dbReference>